<dbReference type="InterPro" id="IPR000524">
    <property type="entry name" value="Tscrpt_reg_HTH_GntR"/>
</dbReference>
<evidence type="ECO:0000256" key="2">
    <source>
        <dbReference type="ARBA" id="ARBA00023015"/>
    </source>
</evidence>
<evidence type="ECO:0000256" key="3">
    <source>
        <dbReference type="ARBA" id="ARBA00023125"/>
    </source>
</evidence>
<keyword evidence="7" id="KW-1185">Reference proteome</keyword>
<dbReference type="PANTHER" id="PTHR46577">
    <property type="entry name" value="HTH-TYPE TRANSCRIPTIONAL REGULATORY PROTEIN GABR"/>
    <property type="match status" value="1"/>
</dbReference>
<dbReference type="EMBL" id="JAEHOI010000011">
    <property type="protein sequence ID" value="MBK0422460.1"/>
    <property type="molecule type" value="Genomic_DNA"/>
</dbReference>
<keyword evidence="1" id="KW-0663">Pyridoxal phosphate</keyword>
<sequence>MPSPGSGFRITVDREAAEPAFEQLRNAIIAAVRSGHLPAGSRLPTVRALAAELGLATNTVAHAYRALEEAGVAEGRGRAGTFVRFTAVEEPEARAAAAAFVARMGELGVAEGRALEFVSEAFRAVNG</sequence>
<dbReference type="PROSITE" id="PS50949">
    <property type="entry name" value="HTH_GNTR"/>
    <property type="match status" value="1"/>
</dbReference>
<evidence type="ECO:0000256" key="1">
    <source>
        <dbReference type="ARBA" id="ARBA00022898"/>
    </source>
</evidence>
<dbReference type="InterPro" id="IPR051446">
    <property type="entry name" value="HTH_trans_reg/aminotransferase"/>
</dbReference>
<dbReference type="GO" id="GO:0003700">
    <property type="term" value="F:DNA-binding transcription factor activity"/>
    <property type="evidence" value="ECO:0007669"/>
    <property type="project" value="InterPro"/>
</dbReference>
<dbReference type="Gene3D" id="1.10.10.10">
    <property type="entry name" value="Winged helix-like DNA-binding domain superfamily/Winged helix DNA-binding domain"/>
    <property type="match status" value="1"/>
</dbReference>
<name>A0A934QD74_9MICO</name>
<organism evidence="6 7">
    <name type="scientific">Leucobacter edaphi</name>
    <dbReference type="NCBI Taxonomy" id="2796472"/>
    <lineage>
        <taxon>Bacteria</taxon>
        <taxon>Bacillati</taxon>
        <taxon>Actinomycetota</taxon>
        <taxon>Actinomycetes</taxon>
        <taxon>Micrococcales</taxon>
        <taxon>Microbacteriaceae</taxon>
        <taxon>Leucobacter</taxon>
    </lineage>
</organism>
<proteinExistence type="predicted"/>
<evidence type="ECO:0000313" key="6">
    <source>
        <dbReference type="EMBL" id="MBK0422460.1"/>
    </source>
</evidence>
<evidence type="ECO:0000259" key="5">
    <source>
        <dbReference type="PROSITE" id="PS50949"/>
    </source>
</evidence>
<dbReference type="PANTHER" id="PTHR46577:SF1">
    <property type="entry name" value="HTH-TYPE TRANSCRIPTIONAL REGULATORY PROTEIN GABR"/>
    <property type="match status" value="1"/>
</dbReference>
<dbReference type="GO" id="GO:0003677">
    <property type="term" value="F:DNA binding"/>
    <property type="evidence" value="ECO:0007669"/>
    <property type="project" value="UniProtKB-KW"/>
</dbReference>
<dbReference type="CDD" id="cd07377">
    <property type="entry name" value="WHTH_GntR"/>
    <property type="match status" value="1"/>
</dbReference>
<dbReference type="SUPFAM" id="SSF46785">
    <property type="entry name" value="Winged helix' DNA-binding domain"/>
    <property type="match status" value="1"/>
</dbReference>
<dbReference type="Proteomes" id="UP000618733">
    <property type="component" value="Unassembled WGS sequence"/>
</dbReference>
<dbReference type="SMART" id="SM00345">
    <property type="entry name" value="HTH_GNTR"/>
    <property type="match status" value="1"/>
</dbReference>
<evidence type="ECO:0000256" key="4">
    <source>
        <dbReference type="ARBA" id="ARBA00023163"/>
    </source>
</evidence>
<protein>
    <submittedName>
        <fullName evidence="6">GntR family transcriptional regulator</fullName>
    </submittedName>
</protein>
<feature type="domain" description="HTH gntR-type" evidence="5">
    <location>
        <begin position="18"/>
        <end position="86"/>
    </location>
</feature>
<keyword evidence="2" id="KW-0805">Transcription regulation</keyword>
<comment type="caution">
    <text evidence="6">The sequence shown here is derived from an EMBL/GenBank/DDBJ whole genome shotgun (WGS) entry which is preliminary data.</text>
</comment>
<gene>
    <name evidence="6" type="ORF">JD292_10295</name>
</gene>
<dbReference type="InterPro" id="IPR036388">
    <property type="entry name" value="WH-like_DNA-bd_sf"/>
</dbReference>
<keyword evidence="3" id="KW-0238">DNA-binding</keyword>
<accession>A0A934QD74</accession>
<dbReference type="InterPro" id="IPR036390">
    <property type="entry name" value="WH_DNA-bd_sf"/>
</dbReference>
<keyword evidence="4" id="KW-0804">Transcription</keyword>
<dbReference type="Pfam" id="PF00392">
    <property type="entry name" value="GntR"/>
    <property type="match status" value="1"/>
</dbReference>
<reference evidence="6" key="1">
    <citation type="submission" date="2020-12" db="EMBL/GenBank/DDBJ databases">
        <title>Leucobacter sp. CAS2, isolated from Chromium sludge.</title>
        <authorList>
            <person name="Xu Z."/>
        </authorList>
    </citation>
    <scope>NUCLEOTIDE SEQUENCE</scope>
    <source>
        <strain evidence="6">CSA2</strain>
    </source>
</reference>
<dbReference type="AlphaFoldDB" id="A0A934QD74"/>
<evidence type="ECO:0000313" key="7">
    <source>
        <dbReference type="Proteomes" id="UP000618733"/>
    </source>
</evidence>